<reference evidence="3 4" key="1">
    <citation type="submission" date="2016-07" db="EMBL/GenBank/DDBJ databases">
        <title>Pervasive Adenine N6-methylation of Active Genes in Fungi.</title>
        <authorList>
            <consortium name="DOE Joint Genome Institute"/>
            <person name="Mondo S.J."/>
            <person name="Dannebaum R.O."/>
            <person name="Kuo R.C."/>
            <person name="Labutti K."/>
            <person name="Haridas S."/>
            <person name="Kuo A."/>
            <person name="Salamov A."/>
            <person name="Ahrendt S.R."/>
            <person name="Lipzen A."/>
            <person name="Sullivan W."/>
            <person name="Andreopoulos W.B."/>
            <person name="Clum A."/>
            <person name="Lindquist E."/>
            <person name="Daum C."/>
            <person name="Ramamoorthy G.K."/>
            <person name="Gryganskyi A."/>
            <person name="Culley D."/>
            <person name="Magnuson J.K."/>
            <person name="James T.Y."/>
            <person name="O'Malley M.A."/>
            <person name="Stajich J.E."/>
            <person name="Spatafora J.W."/>
            <person name="Visel A."/>
            <person name="Grigoriev I.V."/>
        </authorList>
    </citation>
    <scope>NUCLEOTIDE SEQUENCE [LARGE SCALE GENOMIC DNA]</scope>
    <source>
        <strain evidence="3 4">CBS 931.73</strain>
    </source>
</reference>
<feature type="domain" description="DUF676" evidence="2">
    <location>
        <begin position="158"/>
        <end position="376"/>
    </location>
</feature>
<dbReference type="Proteomes" id="UP000193498">
    <property type="component" value="Unassembled WGS sequence"/>
</dbReference>
<name>A0A1Y1Y4G5_9FUNG</name>
<proteinExistence type="inferred from homology"/>
<evidence type="ECO:0000256" key="1">
    <source>
        <dbReference type="ARBA" id="ARBA00007920"/>
    </source>
</evidence>
<dbReference type="InterPro" id="IPR044294">
    <property type="entry name" value="Lipase-like"/>
</dbReference>
<dbReference type="Gene3D" id="3.40.50.1820">
    <property type="entry name" value="alpha/beta hydrolase"/>
    <property type="match status" value="1"/>
</dbReference>
<gene>
    <name evidence="3" type="ORF">K493DRAFT_316557</name>
</gene>
<dbReference type="PANTHER" id="PTHR12482">
    <property type="entry name" value="LIPASE ROG1-RELATED-RELATED"/>
    <property type="match status" value="1"/>
</dbReference>
<dbReference type="SUPFAM" id="SSF53474">
    <property type="entry name" value="alpha/beta-Hydrolases"/>
    <property type="match status" value="1"/>
</dbReference>
<protein>
    <submittedName>
        <fullName evidence="3">DUF676-domain-containing protein</fullName>
    </submittedName>
</protein>
<dbReference type="InterPro" id="IPR029058">
    <property type="entry name" value="AB_hydrolase_fold"/>
</dbReference>
<dbReference type="EMBL" id="MCFE01000273">
    <property type="protein sequence ID" value="ORX92484.1"/>
    <property type="molecule type" value="Genomic_DNA"/>
</dbReference>
<dbReference type="InterPro" id="IPR007751">
    <property type="entry name" value="DUF676_lipase-like"/>
</dbReference>
<keyword evidence="4" id="KW-1185">Reference proteome</keyword>
<dbReference type="Pfam" id="PF05057">
    <property type="entry name" value="DUF676"/>
    <property type="match status" value="1"/>
</dbReference>
<dbReference type="PANTHER" id="PTHR12482:SF62">
    <property type="entry name" value="LIPASE ROG1-RELATED"/>
    <property type="match status" value="1"/>
</dbReference>
<dbReference type="AlphaFoldDB" id="A0A1Y1Y4G5"/>
<dbReference type="GO" id="GO:0047372">
    <property type="term" value="F:monoacylglycerol lipase activity"/>
    <property type="evidence" value="ECO:0007669"/>
    <property type="project" value="TreeGrafter"/>
</dbReference>
<evidence type="ECO:0000313" key="3">
    <source>
        <dbReference type="EMBL" id="ORX92484.1"/>
    </source>
</evidence>
<dbReference type="InParanoid" id="A0A1Y1Y4G5"/>
<dbReference type="OrthoDB" id="5368485at2759"/>
<comment type="similarity">
    <text evidence="1">Belongs to the putative lipase ROG1 family.</text>
</comment>
<organism evidence="3 4">
    <name type="scientific">Basidiobolus meristosporus CBS 931.73</name>
    <dbReference type="NCBI Taxonomy" id="1314790"/>
    <lineage>
        <taxon>Eukaryota</taxon>
        <taxon>Fungi</taxon>
        <taxon>Fungi incertae sedis</taxon>
        <taxon>Zoopagomycota</taxon>
        <taxon>Entomophthoromycotina</taxon>
        <taxon>Basidiobolomycetes</taxon>
        <taxon>Basidiobolales</taxon>
        <taxon>Basidiobolaceae</taxon>
        <taxon>Basidiobolus</taxon>
    </lineage>
</organism>
<sequence>MQLTSVTGELSVGEIHRYQLTLSSIPPQGVGVLLKVTNQASVVKSLDLFNGCFRFSANCSPADPVRPTLPLTDLSPELQFSPAVNCGATWCIKLPTNMTHFILDLSSELISSDSTIPYKVSISLSGANVSEAAAMEATLTPVETKEIWGALNYEEVKEALHLVILSHGLMGSQLDLLHLKEEIERANISSANTKVVVLAYEVNHRLTMDGVYAGGDRITSKLLKEVEWEERFGGPSATASDSSPTYQISFIGHSLGGVYNLCSIGLLQQRTGGRFFDVFKPCHFVTIASPLLGSVELPWVANQFCAVGGMGQSGRDLMLVDCTEEIDGFTNVAPDSRSILVNMAYPGSPSHHALTKFRNRTAYANTTNDISVGFLTSSLASNFDVSQLVGGGFLSRMFSSRRPIETIVHVEEVELDEPIAEDHLHTQQLPALAIRIANHLQTGMKWTKVLIYMDKITAHTDIIVRRWPRNSDGSKVIQHLLELHPL</sequence>
<accession>A0A1Y1Y4G5</accession>
<evidence type="ECO:0000259" key="2">
    <source>
        <dbReference type="Pfam" id="PF05057"/>
    </source>
</evidence>
<comment type="caution">
    <text evidence="3">The sequence shown here is derived from an EMBL/GenBank/DDBJ whole genome shotgun (WGS) entry which is preliminary data.</text>
</comment>
<evidence type="ECO:0000313" key="4">
    <source>
        <dbReference type="Proteomes" id="UP000193498"/>
    </source>
</evidence>